<evidence type="ECO:0000256" key="3">
    <source>
        <dbReference type="ARBA" id="ARBA00022748"/>
    </source>
</evidence>
<evidence type="ECO:0000256" key="4">
    <source>
        <dbReference type="ARBA" id="ARBA00023157"/>
    </source>
</evidence>
<dbReference type="PROSITE" id="PS51352">
    <property type="entry name" value="THIOREDOXIN_2"/>
    <property type="match status" value="1"/>
</dbReference>
<dbReference type="GO" id="GO:0030288">
    <property type="term" value="C:outer membrane-bounded periplasmic space"/>
    <property type="evidence" value="ECO:0007669"/>
    <property type="project" value="InterPro"/>
</dbReference>
<dbReference type="InterPro" id="IPR036249">
    <property type="entry name" value="Thioredoxin-like_sf"/>
</dbReference>
<evidence type="ECO:0000313" key="7">
    <source>
        <dbReference type="EMBL" id="SMF11826.1"/>
    </source>
</evidence>
<gene>
    <name evidence="7" type="ORF">SAMN05428998_10536</name>
</gene>
<dbReference type="Gene3D" id="3.40.30.10">
    <property type="entry name" value="Glutaredoxin"/>
    <property type="match status" value="1"/>
</dbReference>
<dbReference type="AlphaFoldDB" id="A0A1Y6BJZ8"/>
<evidence type="ECO:0000259" key="6">
    <source>
        <dbReference type="PROSITE" id="PS51352"/>
    </source>
</evidence>
<keyword evidence="4" id="KW-1015">Disulfide bond</keyword>
<dbReference type="InterPro" id="IPR050553">
    <property type="entry name" value="Thioredoxin_ResA/DsbE_sf"/>
</dbReference>
<keyword evidence="3" id="KW-0201">Cytochrome c-type biogenesis</keyword>
<dbReference type="STRING" id="560819.SAMN05428998_10536"/>
<dbReference type="CDD" id="cd03010">
    <property type="entry name" value="TlpA_like_DsbE"/>
    <property type="match status" value="1"/>
</dbReference>
<accession>A0A1Y6BJZ8</accession>
<keyword evidence="8" id="KW-1185">Reference proteome</keyword>
<reference evidence="7 8" key="1">
    <citation type="submission" date="2017-04" db="EMBL/GenBank/DDBJ databases">
        <authorList>
            <person name="Afonso C.L."/>
            <person name="Miller P.J."/>
            <person name="Scott M.A."/>
            <person name="Spackman E."/>
            <person name="Goraichik I."/>
            <person name="Dimitrov K.M."/>
            <person name="Suarez D.L."/>
            <person name="Swayne D.E."/>
        </authorList>
    </citation>
    <scope>NUCLEOTIDE SEQUENCE [LARGE SCALE GENOMIC DNA]</scope>
    <source>
        <strain evidence="7 8">USBA 355</strain>
    </source>
</reference>
<evidence type="ECO:0000256" key="5">
    <source>
        <dbReference type="ARBA" id="ARBA00023284"/>
    </source>
</evidence>
<comment type="similarity">
    <text evidence="2">Belongs to the thioredoxin family. DsbE subfamily.</text>
</comment>
<dbReference type="EMBL" id="FWZX01000005">
    <property type="protein sequence ID" value="SMF11826.1"/>
    <property type="molecule type" value="Genomic_DNA"/>
</dbReference>
<dbReference type="Proteomes" id="UP000192917">
    <property type="component" value="Unassembled WGS sequence"/>
</dbReference>
<proteinExistence type="inferred from homology"/>
<dbReference type="InterPro" id="IPR004799">
    <property type="entry name" value="Periplasmic_diS_OxRdtase_DsbE"/>
</dbReference>
<organism evidence="7 8">
    <name type="scientific">Tistlia consotensis USBA 355</name>
    <dbReference type="NCBI Taxonomy" id="560819"/>
    <lineage>
        <taxon>Bacteria</taxon>
        <taxon>Pseudomonadati</taxon>
        <taxon>Pseudomonadota</taxon>
        <taxon>Alphaproteobacteria</taxon>
        <taxon>Rhodospirillales</taxon>
        <taxon>Rhodovibrionaceae</taxon>
        <taxon>Tistlia</taxon>
    </lineage>
</organism>
<dbReference type="SUPFAM" id="SSF52833">
    <property type="entry name" value="Thioredoxin-like"/>
    <property type="match status" value="1"/>
</dbReference>
<dbReference type="Pfam" id="PF08534">
    <property type="entry name" value="Redoxin"/>
    <property type="match status" value="1"/>
</dbReference>
<dbReference type="PANTHER" id="PTHR42852:SF6">
    <property type="entry name" value="THIOL:DISULFIDE INTERCHANGE PROTEIN DSBE"/>
    <property type="match status" value="1"/>
</dbReference>
<sequence length="181" mass="19174">MALRVLLGALPLAIFLAAAAFFLWGLNPQRDPSEIPSMLIGKEAPAFELGPIPGADRPGLATADLKGHGVTLVNIFASWCIPCRAEHGVLSKLAGDGVRLVGIDYKDKPADVLKYLGELGNPYERLGADTAGRAGIDWGISGVPETFVVDDKGRVVYRHVGPIAPNQVDDEILPALEQAAK</sequence>
<comment type="subcellular location">
    <subcellularLocation>
        <location evidence="1">Cell envelope</location>
    </subcellularLocation>
</comment>
<name>A0A1Y6BJZ8_9PROT</name>
<dbReference type="GO" id="GO:0017004">
    <property type="term" value="P:cytochrome complex assembly"/>
    <property type="evidence" value="ECO:0007669"/>
    <property type="project" value="UniProtKB-KW"/>
</dbReference>
<feature type="domain" description="Thioredoxin" evidence="6">
    <location>
        <begin position="38"/>
        <end position="181"/>
    </location>
</feature>
<evidence type="ECO:0000256" key="2">
    <source>
        <dbReference type="ARBA" id="ARBA00007758"/>
    </source>
</evidence>
<dbReference type="RefSeq" id="WP_085122058.1">
    <property type="nucleotide sequence ID" value="NZ_FWZX01000005.1"/>
</dbReference>
<dbReference type="GO" id="GO:0015036">
    <property type="term" value="F:disulfide oxidoreductase activity"/>
    <property type="evidence" value="ECO:0007669"/>
    <property type="project" value="InterPro"/>
</dbReference>
<dbReference type="InterPro" id="IPR013740">
    <property type="entry name" value="Redoxin"/>
</dbReference>
<evidence type="ECO:0000256" key="1">
    <source>
        <dbReference type="ARBA" id="ARBA00004196"/>
    </source>
</evidence>
<evidence type="ECO:0000313" key="8">
    <source>
        <dbReference type="Proteomes" id="UP000192917"/>
    </source>
</evidence>
<protein>
    <submittedName>
        <fullName evidence="7">Cytochrome c biogenesis protein CcmG, thiol:disulfide interchange protein DsbE</fullName>
    </submittedName>
</protein>
<dbReference type="PANTHER" id="PTHR42852">
    <property type="entry name" value="THIOL:DISULFIDE INTERCHANGE PROTEIN DSBE"/>
    <property type="match status" value="1"/>
</dbReference>
<dbReference type="InterPro" id="IPR013766">
    <property type="entry name" value="Thioredoxin_domain"/>
</dbReference>
<dbReference type="NCBIfam" id="TIGR00385">
    <property type="entry name" value="dsbE"/>
    <property type="match status" value="1"/>
</dbReference>
<keyword evidence="5" id="KW-0676">Redox-active center</keyword>